<proteinExistence type="predicted"/>
<keyword evidence="3" id="KW-1185">Reference proteome</keyword>
<evidence type="ECO:0000313" key="2">
    <source>
        <dbReference type="EMBL" id="TFD80996.1"/>
    </source>
</evidence>
<dbReference type="Proteomes" id="UP000298313">
    <property type="component" value="Unassembled WGS sequence"/>
</dbReference>
<dbReference type="AlphaFoldDB" id="A0A4R9BCE3"/>
<organism evidence="2 3">
    <name type="scientific">Cryobacterium fucosi</name>
    <dbReference type="NCBI Taxonomy" id="1259157"/>
    <lineage>
        <taxon>Bacteria</taxon>
        <taxon>Bacillati</taxon>
        <taxon>Actinomycetota</taxon>
        <taxon>Actinomycetes</taxon>
        <taxon>Micrococcales</taxon>
        <taxon>Microbacteriaceae</taxon>
        <taxon>Cryobacterium</taxon>
    </lineage>
</organism>
<evidence type="ECO:0000313" key="3">
    <source>
        <dbReference type="Proteomes" id="UP000298313"/>
    </source>
</evidence>
<gene>
    <name evidence="2" type="ORF">E3T48_04585</name>
</gene>
<reference evidence="2 3" key="1">
    <citation type="submission" date="2019-03" db="EMBL/GenBank/DDBJ databases">
        <title>Genomics of glacier-inhabiting Cryobacterium strains.</title>
        <authorList>
            <person name="Liu Q."/>
            <person name="Xin Y.-H."/>
        </authorList>
    </citation>
    <scope>NUCLEOTIDE SEQUENCE [LARGE SCALE GENOMIC DNA]</scope>
    <source>
        <strain evidence="2 3">Hh4</strain>
    </source>
</reference>
<feature type="region of interest" description="Disordered" evidence="1">
    <location>
        <begin position="404"/>
        <end position="425"/>
    </location>
</feature>
<feature type="compositionally biased region" description="Polar residues" evidence="1">
    <location>
        <begin position="404"/>
        <end position="413"/>
    </location>
</feature>
<protein>
    <submittedName>
        <fullName evidence="2">Uncharacterized protein</fullName>
    </submittedName>
</protein>
<dbReference type="EMBL" id="SOHH01000039">
    <property type="protein sequence ID" value="TFD80996.1"/>
    <property type="molecule type" value="Genomic_DNA"/>
</dbReference>
<sequence length="425" mass="42721">MQSQAAADAGIAAAHTGLFTTGNCAAQPTPGRYVGSTAPVYTATVEYDAGLGWAAGCPSATATRIRIVSTGTAQAAGVNGASSGNSSKVEAVFAYLTPGVDPSGIGMYLYGGGTVESNSTLDLSEANGAGLMIKNGNLDCAKNNTVINGSVLINGNLTFTGTCRVNGSAWVAGAAILGSGSVRDNLSAASVSPNPPGTRVGGTYTQGAALPVIPGWAEVGYTPTAWVDATGAPYEVRTVTTSAACNLPNGSLGGTVAGKPVIINALGCAGGPTASNNTTVKLTSDVVIFAQQFEFSAVNSLAFASATTAAHRIWFVTPDYVADGAPSCLRAPAVQNQGNFAVKNGFTIADPIIAMLYTPCAFAGFNGFNWRGQVYSGEYSSAKNNPTFTFVPVGVAGVDLDTGGSTTTITHPQPGSVVSRRDLAG</sequence>
<name>A0A4R9BCE3_9MICO</name>
<dbReference type="RefSeq" id="WP_134522650.1">
    <property type="nucleotide sequence ID" value="NZ_SOHH01000039.1"/>
</dbReference>
<accession>A0A4R9BCE3</accession>
<evidence type="ECO:0000256" key="1">
    <source>
        <dbReference type="SAM" id="MobiDB-lite"/>
    </source>
</evidence>
<dbReference type="OrthoDB" id="5094704at2"/>
<comment type="caution">
    <text evidence="2">The sequence shown here is derived from an EMBL/GenBank/DDBJ whole genome shotgun (WGS) entry which is preliminary data.</text>
</comment>